<evidence type="ECO:0000256" key="2">
    <source>
        <dbReference type="SAM" id="Phobius"/>
    </source>
</evidence>
<reference evidence="3 4" key="1">
    <citation type="submission" date="2024-03" db="EMBL/GenBank/DDBJ databases">
        <authorList>
            <person name="Martinez-Hernandez J."/>
        </authorList>
    </citation>
    <scope>NUCLEOTIDE SEQUENCE [LARGE SCALE GENOMIC DNA]</scope>
</reference>
<gene>
    <name evidence="3" type="ORF">LLUT_LOCUS9426</name>
</gene>
<name>A0AAV1WHM4_LUPLU</name>
<keyword evidence="1" id="KW-0134">Cell wall</keyword>
<dbReference type="PANTHER" id="PTHR31867">
    <property type="entry name" value="EXPANSIN-A15"/>
    <property type="match status" value="1"/>
</dbReference>
<dbReference type="InterPro" id="IPR002963">
    <property type="entry name" value="Expansin"/>
</dbReference>
<keyword evidence="4" id="KW-1185">Reference proteome</keyword>
<feature type="transmembrane region" description="Helical" evidence="2">
    <location>
        <begin position="137"/>
        <end position="157"/>
    </location>
</feature>
<dbReference type="GO" id="GO:0009664">
    <property type="term" value="P:plant-type cell wall organization"/>
    <property type="evidence" value="ECO:0007669"/>
    <property type="project" value="InterPro"/>
</dbReference>
<dbReference type="GO" id="GO:0016020">
    <property type="term" value="C:membrane"/>
    <property type="evidence" value="ECO:0007669"/>
    <property type="project" value="UniProtKB-SubCell"/>
</dbReference>
<evidence type="ECO:0000256" key="1">
    <source>
        <dbReference type="RuleBase" id="RU365023"/>
    </source>
</evidence>
<dbReference type="AlphaFoldDB" id="A0AAV1WHM4"/>
<keyword evidence="2" id="KW-0812">Transmembrane</keyword>
<comment type="caution">
    <text evidence="3">The sequence shown here is derived from an EMBL/GenBank/DDBJ whole genome shotgun (WGS) entry which is preliminary data.</text>
</comment>
<dbReference type="SUPFAM" id="SSF50685">
    <property type="entry name" value="Barwin-like endoglucanases"/>
    <property type="match status" value="1"/>
</dbReference>
<comment type="function">
    <text evidence="1">Causes loosening and extension of plant cell walls by disrupting non-covalent bonding between cellulose microfibrils and matrix glucans. No enzymatic activity has been found.</text>
</comment>
<keyword evidence="2" id="KW-0472">Membrane</keyword>
<sequence>MFTAIAIYKAGIIPVKYRHVPCTKIGGVKFELTGNPCWLQVLVYNVVDADDKKWALGKMNHIKEWRNQMDEFWSFKGCNMELEMINNICIIIYKYLNGSSLKKHKETNNLAYNIANDEITIMTKIFQRGSLKKHDIMIYYICHTYICMPFHVLFFSLSRSI</sequence>
<keyword evidence="1" id="KW-0961">Cell wall biogenesis/degradation</keyword>
<accession>A0AAV1WHM4</accession>
<protein>
    <recommendedName>
        <fullName evidence="1">Expansin</fullName>
    </recommendedName>
</protein>
<keyword evidence="1" id="KW-0964">Secreted</keyword>
<organism evidence="3 4">
    <name type="scientific">Lupinus luteus</name>
    <name type="common">European yellow lupine</name>
    <dbReference type="NCBI Taxonomy" id="3873"/>
    <lineage>
        <taxon>Eukaryota</taxon>
        <taxon>Viridiplantae</taxon>
        <taxon>Streptophyta</taxon>
        <taxon>Embryophyta</taxon>
        <taxon>Tracheophyta</taxon>
        <taxon>Spermatophyta</taxon>
        <taxon>Magnoliopsida</taxon>
        <taxon>eudicotyledons</taxon>
        <taxon>Gunneridae</taxon>
        <taxon>Pentapetalae</taxon>
        <taxon>rosids</taxon>
        <taxon>fabids</taxon>
        <taxon>Fabales</taxon>
        <taxon>Fabaceae</taxon>
        <taxon>Papilionoideae</taxon>
        <taxon>50 kb inversion clade</taxon>
        <taxon>genistoids sensu lato</taxon>
        <taxon>core genistoids</taxon>
        <taxon>Genisteae</taxon>
        <taxon>Lupinus</taxon>
    </lineage>
</organism>
<comment type="similarity">
    <text evidence="1">Belongs to the expansin family. Expansin A subfamily.</text>
</comment>
<dbReference type="InterPro" id="IPR036908">
    <property type="entry name" value="RlpA-like_sf"/>
</dbReference>
<keyword evidence="2" id="KW-1133">Transmembrane helix</keyword>
<evidence type="ECO:0000313" key="3">
    <source>
        <dbReference type="EMBL" id="CAL0308366.1"/>
    </source>
</evidence>
<comment type="subcellular location">
    <subcellularLocation>
        <location evidence="1">Secreted</location>
        <location evidence="1">Cell wall</location>
    </subcellularLocation>
    <subcellularLocation>
        <location evidence="1">Membrane</location>
        <topology evidence="1">Peripheral membrane protein</topology>
    </subcellularLocation>
</comment>
<dbReference type="PRINTS" id="PR01226">
    <property type="entry name" value="EXPANSIN"/>
</dbReference>
<dbReference type="EMBL" id="CAXHTB010000006">
    <property type="protein sequence ID" value="CAL0308366.1"/>
    <property type="molecule type" value="Genomic_DNA"/>
</dbReference>
<dbReference type="Proteomes" id="UP001497480">
    <property type="component" value="Unassembled WGS sequence"/>
</dbReference>
<evidence type="ECO:0000313" key="4">
    <source>
        <dbReference type="Proteomes" id="UP001497480"/>
    </source>
</evidence>
<proteinExistence type="inferred from homology"/>